<accession>A0A9W6GSI9</accession>
<dbReference type="AlphaFoldDB" id="A0A9W6GSI9"/>
<evidence type="ECO:0000313" key="2">
    <source>
        <dbReference type="Proteomes" id="UP001144323"/>
    </source>
</evidence>
<protein>
    <submittedName>
        <fullName evidence="1">Uncharacterized protein</fullName>
    </submittedName>
</protein>
<name>A0A9W6GSI9_9HYPH</name>
<reference evidence="1" key="1">
    <citation type="journal article" date="2023" name="Int. J. Syst. Evol. Microbiol.">
        <title>Methylocystis iwaonis sp. nov., a type II methane-oxidizing bacterium from surface soil of a rice paddy field in Japan, and emended description of the genus Methylocystis (ex Whittenbury et al. 1970) Bowman et al. 1993.</title>
        <authorList>
            <person name="Kaise H."/>
            <person name="Sawadogo J.B."/>
            <person name="Alam M.S."/>
            <person name="Ueno C."/>
            <person name="Dianou D."/>
            <person name="Shinjo R."/>
            <person name="Asakawa S."/>
        </authorList>
    </citation>
    <scope>NUCLEOTIDE SEQUENCE</scope>
    <source>
        <strain evidence="1">LMG27198</strain>
    </source>
</reference>
<organism evidence="1 2">
    <name type="scientific">Methylocystis echinoides</name>
    <dbReference type="NCBI Taxonomy" id="29468"/>
    <lineage>
        <taxon>Bacteria</taxon>
        <taxon>Pseudomonadati</taxon>
        <taxon>Pseudomonadota</taxon>
        <taxon>Alphaproteobacteria</taxon>
        <taxon>Hyphomicrobiales</taxon>
        <taxon>Methylocystaceae</taxon>
        <taxon>Methylocystis</taxon>
    </lineage>
</organism>
<dbReference type="Proteomes" id="UP001144323">
    <property type="component" value="Unassembled WGS sequence"/>
</dbReference>
<dbReference type="RefSeq" id="WP_281801080.1">
    <property type="nucleotide sequence ID" value="NZ_BSEC01000001.1"/>
</dbReference>
<comment type="caution">
    <text evidence="1">The sequence shown here is derived from an EMBL/GenBank/DDBJ whole genome shotgun (WGS) entry which is preliminary data.</text>
</comment>
<keyword evidence="2" id="KW-1185">Reference proteome</keyword>
<proteinExistence type="predicted"/>
<dbReference type="EMBL" id="BSEC01000001">
    <property type="protein sequence ID" value="GLI92071.1"/>
    <property type="molecule type" value="Genomic_DNA"/>
</dbReference>
<evidence type="ECO:0000313" key="1">
    <source>
        <dbReference type="EMBL" id="GLI92071.1"/>
    </source>
</evidence>
<sequence length="115" mass="13204">MRDIRRPEQFDSFCVGFDVALYRDAPRKRKGDFDAFIDGAIAYGLDGWDRRDLTILRDFLTSVLEGPDSAAMMNQLWKMTRPRYAFFSGPDAPADKPAIIQIFTRVLRAIEPKLT</sequence>
<gene>
    <name evidence="1" type="ORF">LMG27198_10630</name>
</gene>